<evidence type="ECO:0000256" key="12">
    <source>
        <dbReference type="ARBA" id="ARBA00073320"/>
    </source>
</evidence>
<dbReference type="PANTHER" id="PTHR24067">
    <property type="entry name" value="UBIQUITIN-CONJUGATING ENZYME E2"/>
    <property type="match status" value="1"/>
</dbReference>
<sequence>MQLLQFKFCKVLMTKDMLTVVNGLFPFLSHRNKLRYTSPTSDYGYESNTSYRRDTVDINIDQYKQYELYFDTLVNERIMAPKTSTATRRLKQDYLRLKNDPVPHIIAEPNPYYVVSGPDDSPYAGGYYLGRLVFPEDFPFKPPSIYMITPNGRFKTNTRLCLSISDYHPDTWNPAWSVSTVLTGLLSFMVENKRTFGSLDMTDYERRQLADQSLESNLRDENFCELFPELTLKIQKEIEKRNLAKAKEEQSSIVDGSQPENNVLHPVVSNILMVVGFALFIYLVRYVLSNMKIDWSDNVSRSRLQRPSFGRLFGRISYWASVGFCYASYGDGNLSLQTLWLPDEKYHPKPRFEPATICIATEALIRSISPYYDVNQILYSKSKDTRRLGTKETDIIKTGAIPTPPNSFSSYNSGIKNIMVTINNMKVCNLIDKSADSETHNEGTAVCVHTSNAIDGHLLLTCAYVVDHTVQSVILCYGGRAIKGRVIYAINHKTVPYDIAIIVTKQIIDILPCQISNKTATIGQKMFSVGFPCREYIPSTDFGHMHRIIHGILTTTCNVCEGFSGGPVFSVDRQLLGLTVGELNLGTIHFVLPSTEFVKTINKYIITNDIEVLNNLKSKCSLKIMLWNNGVPTFNGTSDSHFQRAQALQSIGFFINIDSAFDNSLLPVLPRLKK</sequence>
<organism evidence="15 16">
    <name type="scientific">Aphis glycines</name>
    <name type="common">Soybean aphid</name>
    <dbReference type="NCBI Taxonomy" id="307491"/>
    <lineage>
        <taxon>Eukaryota</taxon>
        <taxon>Metazoa</taxon>
        <taxon>Ecdysozoa</taxon>
        <taxon>Arthropoda</taxon>
        <taxon>Hexapoda</taxon>
        <taxon>Insecta</taxon>
        <taxon>Pterygota</taxon>
        <taxon>Neoptera</taxon>
        <taxon>Paraneoptera</taxon>
        <taxon>Hemiptera</taxon>
        <taxon>Sternorrhyncha</taxon>
        <taxon>Aphidomorpha</taxon>
        <taxon>Aphidoidea</taxon>
        <taxon>Aphididae</taxon>
        <taxon>Aphidini</taxon>
        <taxon>Aphis</taxon>
        <taxon>Aphis</taxon>
    </lineage>
</organism>
<dbReference type="Pfam" id="PF15925">
    <property type="entry name" value="SOSSC"/>
    <property type="match status" value="1"/>
</dbReference>
<proteinExistence type="predicted"/>
<evidence type="ECO:0000313" key="15">
    <source>
        <dbReference type="EMBL" id="KAE9543899.1"/>
    </source>
</evidence>
<comment type="subcellular location">
    <subcellularLocation>
        <location evidence="1">Endoplasmic reticulum membrane</location>
    </subcellularLocation>
</comment>
<evidence type="ECO:0000256" key="6">
    <source>
        <dbReference type="ARBA" id="ARBA00022786"/>
    </source>
</evidence>
<keyword evidence="3" id="KW-0808">Transferase</keyword>
<keyword evidence="4 13" id="KW-0812">Transmembrane</keyword>
<dbReference type="SMART" id="SM00212">
    <property type="entry name" value="UBCc"/>
    <property type="match status" value="1"/>
</dbReference>
<dbReference type="InterPro" id="IPR031821">
    <property type="entry name" value="SOSSC"/>
</dbReference>
<dbReference type="InterPro" id="IPR016135">
    <property type="entry name" value="UBQ-conjugating_enzyme/RWD"/>
</dbReference>
<dbReference type="Pfam" id="PF13365">
    <property type="entry name" value="Trypsin_2"/>
    <property type="match status" value="1"/>
</dbReference>
<keyword evidence="16" id="KW-1185">Reference proteome</keyword>
<comment type="caution">
    <text evidence="15">The sequence shown here is derived from an EMBL/GenBank/DDBJ whole genome shotgun (WGS) entry which is preliminary data.</text>
</comment>
<evidence type="ECO:0000256" key="5">
    <source>
        <dbReference type="ARBA" id="ARBA00022741"/>
    </source>
</evidence>
<gene>
    <name evidence="15" type="ORF">AGLY_001877</name>
</gene>
<evidence type="ECO:0000256" key="9">
    <source>
        <dbReference type="ARBA" id="ARBA00022989"/>
    </source>
</evidence>
<keyword evidence="8" id="KW-0067">ATP-binding</keyword>
<dbReference type="FunFam" id="3.10.110.10:FF:000023">
    <property type="entry name" value="Ubiquitin-conjugating enzyme E2 J2"/>
    <property type="match status" value="1"/>
</dbReference>
<feature type="domain" description="UBC core" evidence="14">
    <location>
        <begin position="85"/>
        <end position="236"/>
    </location>
</feature>
<dbReference type="AlphaFoldDB" id="A0A6G0U5K2"/>
<evidence type="ECO:0000256" key="4">
    <source>
        <dbReference type="ARBA" id="ARBA00022692"/>
    </source>
</evidence>
<evidence type="ECO:0000256" key="11">
    <source>
        <dbReference type="ARBA" id="ARBA00054775"/>
    </source>
</evidence>
<dbReference type="OrthoDB" id="17845at2759"/>
<dbReference type="Gene3D" id="2.40.10.10">
    <property type="entry name" value="Trypsin-like serine proteases"/>
    <property type="match status" value="2"/>
</dbReference>
<dbReference type="GO" id="GO:0061631">
    <property type="term" value="F:ubiquitin conjugating enzyme activity"/>
    <property type="evidence" value="ECO:0007669"/>
    <property type="project" value="UniProtKB-EC"/>
</dbReference>
<dbReference type="InterPro" id="IPR050113">
    <property type="entry name" value="Ub_conjugating_enzyme"/>
</dbReference>
<dbReference type="GO" id="GO:0005789">
    <property type="term" value="C:endoplasmic reticulum membrane"/>
    <property type="evidence" value="ECO:0007669"/>
    <property type="project" value="UniProtKB-SubCell"/>
</dbReference>
<dbReference type="InterPro" id="IPR000608">
    <property type="entry name" value="UBC"/>
</dbReference>
<dbReference type="InterPro" id="IPR043504">
    <property type="entry name" value="Peptidase_S1_PA_chymotrypsin"/>
</dbReference>
<comment type="function">
    <text evidence="11">Catalyzes the covalent attachment of ubiquitin to other proteins. Seems to function in the selective degradation of misfolded membrane proteins from the endoplasmic reticulum (ERAD). In cooperation with the GATOR2 complex, catalyzes 'Lys-6'-linked ubiquitination of NPRL2.</text>
</comment>
<dbReference type="GO" id="GO:0070876">
    <property type="term" value="C:SOSS complex"/>
    <property type="evidence" value="ECO:0007669"/>
    <property type="project" value="InterPro"/>
</dbReference>
<accession>A0A6G0U5K2</accession>
<keyword evidence="9 13" id="KW-1133">Transmembrane helix</keyword>
<reference evidence="15 16" key="1">
    <citation type="submission" date="2019-08" db="EMBL/GenBank/DDBJ databases">
        <title>The genome of the soybean aphid Biotype 1, its phylome, world population structure and adaptation to the North American continent.</title>
        <authorList>
            <person name="Giordano R."/>
            <person name="Donthu R.K."/>
            <person name="Hernandez A.G."/>
            <person name="Wright C.L."/>
            <person name="Zimin A.V."/>
        </authorList>
    </citation>
    <scope>NUCLEOTIDE SEQUENCE [LARGE SCALE GENOMIC DNA]</scope>
    <source>
        <tissue evidence="15">Whole aphids</tissue>
    </source>
</reference>
<evidence type="ECO:0000256" key="1">
    <source>
        <dbReference type="ARBA" id="ARBA00004586"/>
    </source>
</evidence>
<keyword evidence="7" id="KW-0256">Endoplasmic reticulum</keyword>
<evidence type="ECO:0000256" key="10">
    <source>
        <dbReference type="ARBA" id="ARBA00023136"/>
    </source>
</evidence>
<name>A0A6G0U5K2_APHGL</name>
<dbReference type="GO" id="GO:0005524">
    <property type="term" value="F:ATP binding"/>
    <property type="evidence" value="ECO:0007669"/>
    <property type="project" value="UniProtKB-KW"/>
</dbReference>
<evidence type="ECO:0000256" key="2">
    <source>
        <dbReference type="ARBA" id="ARBA00012486"/>
    </source>
</evidence>
<keyword evidence="6" id="KW-0833">Ubl conjugation pathway</keyword>
<dbReference type="SUPFAM" id="SSF54495">
    <property type="entry name" value="UBC-like"/>
    <property type="match status" value="1"/>
</dbReference>
<dbReference type="EC" id="2.3.2.23" evidence="2"/>
<feature type="transmembrane region" description="Helical" evidence="13">
    <location>
        <begin position="267"/>
        <end position="288"/>
    </location>
</feature>
<protein>
    <recommendedName>
        <fullName evidence="12">Ubiquitin-conjugating enzyme E2 J2</fullName>
        <ecNumber evidence="2">2.3.2.23</ecNumber>
    </recommendedName>
</protein>
<keyword evidence="10 13" id="KW-0472">Membrane</keyword>
<dbReference type="CDD" id="cd23799">
    <property type="entry name" value="UBCc_UBE2J"/>
    <property type="match status" value="1"/>
</dbReference>
<dbReference type="Proteomes" id="UP000475862">
    <property type="component" value="Unassembled WGS sequence"/>
</dbReference>
<keyword evidence="5" id="KW-0547">Nucleotide-binding</keyword>
<evidence type="ECO:0000259" key="14">
    <source>
        <dbReference type="PROSITE" id="PS50127"/>
    </source>
</evidence>
<dbReference type="EMBL" id="VYZN01000004">
    <property type="protein sequence ID" value="KAE9543899.1"/>
    <property type="molecule type" value="Genomic_DNA"/>
</dbReference>
<evidence type="ECO:0000313" key="16">
    <source>
        <dbReference type="Proteomes" id="UP000475862"/>
    </source>
</evidence>
<evidence type="ECO:0000256" key="7">
    <source>
        <dbReference type="ARBA" id="ARBA00022824"/>
    </source>
</evidence>
<dbReference type="Pfam" id="PF00179">
    <property type="entry name" value="UQ_con"/>
    <property type="match status" value="1"/>
</dbReference>
<evidence type="ECO:0000256" key="3">
    <source>
        <dbReference type="ARBA" id="ARBA00022679"/>
    </source>
</evidence>
<dbReference type="PROSITE" id="PS50127">
    <property type="entry name" value="UBC_2"/>
    <property type="match status" value="1"/>
</dbReference>
<evidence type="ECO:0000256" key="13">
    <source>
        <dbReference type="SAM" id="Phobius"/>
    </source>
</evidence>
<feature type="transmembrane region" description="Helical" evidence="13">
    <location>
        <begin position="309"/>
        <end position="329"/>
    </location>
</feature>
<dbReference type="InterPro" id="IPR009003">
    <property type="entry name" value="Peptidase_S1_PA"/>
</dbReference>
<evidence type="ECO:0000256" key="8">
    <source>
        <dbReference type="ARBA" id="ARBA00022840"/>
    </source>
</evidence>
<dbReference type="GO" id="GO:0006281">
    <property type="term" value="P:DNA repair"/>
    <property type="evidence" value="ECO:0007669"/>
    <property type="project" value="InterPro"/>
</dbReference>
<dbReference type="Gene3D" id="3.10.110.10">
    <property type="entry name" value="Ubiquitin Conjugating Enzyme"/>
    <property type="match status" value="1"/>
</dbReference>
<dbReference type="SUPFAM" id="SSF50494">
    <property type="entry name" value="Trypsin-like serine proteases"/>
    <property type="match status" value="1"/>
</dbReference>